<evidence type="ECO:0000313" key="1">
    <source>
        <dbReference type="EMBL" id="MCZ8514488.1"/>
    </source>
</evidence>
<proteinExistence type="predicted"/>
<dbReference type="RefSeq" id="WP_269883012.1">
    <property type="nucleotide sequence ID" value="NZ_JAQAGZ010000012.1"/>
</dbReference>
<gene>
    <name evidence="1" type="ORF">O9H85_19090</name>
</gene>
<accession>A0ABT4QC65</accession>
<dbReference type="EMBL" id="JAQAGZ010000012">
    <property type="protein sequence ID" value="MCZ8514488.1"/>
    <property type="molecule type" value="Genomic_DNA"/>
</dbReference>
<organism evidence="1 2">
    <name type="scientific">Paenibacillus gyeongsangnamensis</name>
    <dbReference type="NCBI Taxonomy" id="3388067"/>
    <lineage>
        <taxon>Bacteria</taxon>
        <taxon>Bacillati</taxon>
        <taxon>Bacillota</taxon>
        <taxon>Bacilli</taxon>
        <taxon>Bacillales</taxon>
        <taxon>Paenibacillaceae</taxon>
        <taxon>Paenibacillus</taxon>
    </lineage>
</organism>
<sequence length="157" mass="18035">MLSFEEKKRIIESFPELTRKEVSLGRVNYHYEESTQEKKTVVYHLHPNGNGFVYGGLLSGRETDDRGMINIRDSSEEELRALVQASIRSLAPKTQSEQAVAGDVSHEERWIGPDNQTLLLIEEDDLWYVYSGLNLEMAFDTYDEAEAYLKEEGFARP</sequence>
<evidence type="ECO:0000313" key="2">
    <source>
        <dbReference type="Proteomes" id="UP001527882"/>
    </source>
</evidence>
<dbReference type="Proteomes" id="UP001527882">
    <property type="component" value="Unassembled WGS sequence"/>
</dbReference>
<keyword evidence="2" id="KW-1185">Reference proteome</keyword>
<name>A0ABT4QC65_9BACL</name>
<protein>
    <submittedName>
        <fullName evidence="1">Uncharacterized protein</fullName>
    </submittedName>
</protein>
<comment type="caution">
    <text evidence="1">The sequence shown here is derived from an EMBL/GenBank/DDBJ whole genome shotgun (WGS) entry which is preliminary data.</text>
</comment>
<reference evidence="1 2" key="1">
    <citation type="submission" date="2022-12" db="EMBL/GenBank/DDBJ databases">
        <title>Draft genome sequence of Paenibacillus sp. dW9.</title>
        <authorList>
            <person name="Choi E.-W."/>
            <person name="Kim D.-U."/>
        </authorList>
    </citation>
    <scope>NUCLEOTIDE SEQUENCE [LARGE SCALE GENOMIC DNA]</scope>
    <source>
        <strain evidence="2">dW9</strain>
    </source>
</reference>